<evidence type="ECO:0000313" key="4">
    <source>
        <dbReference type="Proteomes" id="UP000093053"/>
    </source>
</evidence>
<dbReference type="SUPFAM" id="SSF56519">
    <property type="entry name" value="Penicillin binding protein dimerisation domain"/>
    <property type="match status" value="1"/>
</dbReference>
<dbReference type="Gene3D" id="3.40.710.10">
    <property type="entry name" value="DD-peptidase/beta-lactamase superfamily"/>
    <property type="match status" value="1"/>
</dbReference>
<reference evidence="3 4" key="1">
    <citation type="submission" date="2016-07" db="EMBL/GenBank/DDBJ databases">
        <title>Complete genome sequence of the Lentzea guizhouensis DHS C013.</title>
        <authorList>
            <person name="Cao C."/>
        </authorList>
    </citation>
    <scope>NUCLEOTIDE SEQUENCE [LARGE SCALE GENOMIC DNA]</scope>
    <source>
        <strain evidence="3 4">DHS C013</strain>
    </source>
</reference>
<dbReference type="GO" id="GO:0005886">
    <property type="term" value="C:plasma membrane"/>
    <property type="evidence" value="ECO:0007669"/>
    <property type="project" value="TreeGrafter"/>
</dbReference>
<dbReference type="GO" id="GO:0071555">
    <property type="term" value="P:cell wall organization"/>
    <property type="evidence" value="ECO:0007669"/>
    <property type="project" value="TreeGrafter"/>
</dbReference>
<evidence type="ECO:0000313" key="3">
    <source>
        <dbReference type="EMBL" id="ANZ38377.1"/>
    </source>
</evidence>
<proteinExistence type="predicted"/>
<dbReference type="Proteomes" id="UP000093053">
    <property type="component" value="Chromosome"/>
</dbReference>
<dbReference type="InterPro" id="IPR050515">
    <property type="entry name" value="Beta-lactam/transpept"/>
</dbReference>
<dbReference type="GO" id="GO:0071972">
    <property type="term" value="F:peptidoglycan L,D-transpeptidase activity"/>
    <property type="evidence" value="ECO:0007669"/>
    <property type="project" value="TreeGrafter"/>
</dbReference>
<dbReference type="STRING" id="1586287.BBK82_22215"/>
<dbReference type="InterPro" id="IPR007887">
    <property type="entry name" value="MecA_N"/>
</dbReference>
<dbReference type="PROSITE" id="PS51257">
    <property type="entry name" value="PROKAR_LIPOPROTEIN"/>
    <property type="match status" value="1"/>
</dbReference>
<gene>
    <name evidence="3" type="ORF">BBK82_22215</name>
</gene>
<dbReference type="Pfam" id="PF00905">
    <property type="entry name" value="Transpeptidase"/>
    <property type="match status" value="1"/>
</dbReference>
<dbReference type="Pfam" id="PF05223">
    <property type="entry name" value="MecA_N"/>
    <property type="match status" value="1"/>
</dbReference>
<feature type="domain" description="NTF2-like N-terminal transpeptidase" evidence="2">
    <location>
        <begin position="33"/>
        <end position="137"/>
    </location>
</feature>
<dbReference type="PANTHER" id="PTHR30627">
    <property type="entry name" value="PEPTIDOGLYCAN D,D-TRANSPEPTIDASE"/>
    <property type="match status" value="1"/>
</dbReference>
<dbReference type="KEGG" id="led:BBK82_22215"/>
<evidence type="ECO:0000259" key="2">
    <source>
        <dbReference type="Pfam" id="PF05223"/>
    </source>
</evidence>
<dbReference type="GO" id="GO:0008658">
    <property type="term" value="F:penicillin binding"/>
    <property type="evidence" value="ECO:0007669"/>
    <property type="project" value="InterPro"/>
</dbReference>
<accession>A0A1B2HKY7</accession>
<dbReference type="AlphaFoldDB" id="A0A1B2HKY7"/>
<dbReference type="InterPro" id="IPR036138">
    <property type="entry name" value="PBP_dimer_sf"/>
</dbReference>
<dbReference type="InterPro" id="IPR012338">
    <property type="entry name" value="Beta-lactam/transpept-like"/>
</dbReference>
<dbReference type="GO" id="GO:0046677">
    <property type="term" value="P:response to antibiotic"/>
    <property type="evidence" value="ECO:0007669"/>
    <property type="project" value="InterPro"/>
</dbReference>
<dbReference type="SUPFAM" id="SSF56601">
    <property type="entry name" value="beta-lactamase/transpeptidase-like"/>
    <property type="match status" value="1"/>
</dbReference>
<organism evidence="3 4">
    <name type="scientific">Lentzea guizhouensis</name>
    <dbReference type="NCBI Taxonomy" id="1586287"/>
    <lineage>
        <taxon>Bacteria</taxon>
        <taxon>Bacillati</taxon>
        <taxon>Actinomycetota</taxon>
        <taxon>Actinomycetes</taxon>
        <taxon>Pseudonocardiales</taxon>
        <taxon>Pseudonocardiaceae</taxon>
        <taxon>Lentzea</taxon>
    </lineage>
</organism>
<dbReference type="PANTHER" id="PTHR30627:SF24">
    <property type="entry name" value="PENICILLIN-BINDING PROTEIN 4B"/>
    <property type="match status" value="1"/>
</dbReference>
<protein>
    <submittedName>
        <fullName evidence="3">Penicillin-binding protein</fullName>
    </submittedName>
</protein>
<evidence type="ECO:0000259" key="1">
    <source>
        <dbReference type="Pfam" id="PF00905"/>
    </source>
</evidence>
<sequence length="598" mass="62622">MLAAVRLLAMITAVLVTVSGCGLFEDEPGAPEITGDFLGKLASGDVQGAANVTDNPADAKETLEKFRGALKPEKLTSKVDQIRNNGDTAAEASVTLDWDLGGGRHWSYPTKFEVRQEGEGWKVRWATSVPHPKLAPQQTVKLTELKPDPAPVLDRDGTPLLAPERVVSVLLVPKEAGDVAAVAKALGEALTPLDKAITQQSITDGAAKTPDGQAYQVAALRDPDYQAVKPKIYELPGVRFSTQTSLLAPSRTFGSQVLPAVRKAVEDEIAGRTGFRVATVNAQGAEVDELHQQAPEPAKAVTTALSRIIQTAAEDAVEPVQQPTMLVAIQPSTGDILAVAQNDAADAQGALALTGRFPPGSTMKAVTALAAIQSGKANADTPLPCPGKTTIAGRRIVPNSSEFEKGTIPLRSAFAFSCNTTFAQLAVDMPADLLTNTAQSLGLGVDFEIQGLTTITGSVPPATDVVERAEDAFGQGKVLASPFGMALVSASIAKGSMPTPQLVRGKDTKADKQPAAPTALDPVRQMMREVVDYGTAPQLKPYGDVRGKTGTAQFGDGVHSHGWFMGYRGDVAFATLVLSGETSTPAVDVAARFLKAVP</sequence>
<dbReference type="EMBL" id="CP016793">
    <property type="protein sequence ID" value="ANZ38377.1"/>
    <property type="molecule type" value="Genomic_DNA"/>
</dbReference>
<feature type="domain" description="Penicillin-binding protein transpeptidase" evidence="1">
    <location>
        <begin position="325"/>
        <end position="576"/>
    </location>
</feature>
<dbReference type="InterPro" id="IPR001460">
    <property type="entry name" value="PCN-bd_Tpept"/>
</dbReference>
<name>A0A1B2HKY7_9PSEU</name>
<dbReference type="Gene3D" id="3.90.1310.10">
    <property type="entry name" value="Penicillin-binding protein 2a (Domain 2)"/>
    <property type="match status" value="1"/>
</dbReference>
<keyword evidence="4" id="KW-1185">Reference proteome</keyword>